<dbReference type="Gene3D" id="3.30.720.50">
    <property type="match status" value="1"/>
</dbReference>
<dbReference type="InterPro" id="IPR010606">
    <property type="entry name" value="Mib_Herc2"/>
</dbReference>
<feature type="domain" description="WWE" evidence="2">
    <location>
        <begin position="530"/>
        <end position="607"/>
    </location>
</feature>
<accession>A0A8B8E166</accession>
<feature type="compositionally biased region" description="Polar residues" evidence="1">
    <location>
        <begin position="348"/>
        <end position="363"/>
    </location>
</feature>
<feature type="region of interest" description="Disordered" evidence="1">
    <location>
        <begin position="414"/>
        <end position="448"/>
    </location>
</feature>
<dbReference type="AlphaFoldDB" id="A0A8B8E166"/>
<proteinExistence type="predicted"/>
<dbReference type="GO" id="GO:0004842">
    <property type="term" value="F:ubiquitin-protein transferase activity"/>
    <property type="evidence" value="ECO:0007669"/>
    <property type="project" value="InterPro"/>
</dbReference>
<protein>
    <submittedName>
        <fullName evidence="5 6">Uncharacterized protein LOC111130662</fullName>
    </submittedName>
</protein>
<feature type="compositionally biased region" description="Polar residues" evidence="1">
    <location>
        <begin position="497"/>
        <end position="514"/>
    </location>
</feature>
<evidence type="ECO:0000313" key="5">
    <source>
        <dbReference type="RefSeq" id="XP_022333548.1"/>
    </source>
</evidence>
<dbReference type="OrthoDB" id="6205402at2759"/>
<evidence type="ECO:0000313" key="6">
    <source>
        <dbReference type="RefSeq" id="XP_022333549.1"/>
    </source>
</evidence>
<reference evidence="5 6" key="1">
    <citation type="submission" date="2025-04" db="UniProtKB">
        <authorList>
            <consortium name="RefSeq"/>
        </authorList>
    </citation>
    <scope>IDENTIFICATION</scope>
    <source>
        <tissue evidence="5 6">Whole sample</tissue>
    </source>
</reference>
<feature type="compositionally biased region" description="Basic and acidic residues" evidence="1">
    <location>
        <begin position="414"/>
        <end position="432"/>
    </location>
</feature>
<dbReference type="Gene3D" id="2.30.30.40">
    <property type="entry name" value="SH3 Domains"/>
    <property type="match status" value="2"/>
</dbReference>
<feature type="region of interest" description="Disordered" evidence="1">
    <location>
        <begin position="344"/>
        <end position="388"/>
    </location>
</feature>
<dbReference type="GeneID" id="111130662"/>
<feature type="compositionally biased region" description="Polar residues" evidence="1">
    <location>
        <begin position="434"/>
        <end position="448"/>
    </location>
</feature>
<sequence>MATPECVGGSEDFTPDDLELSTITKDMTRLAHHYRSNSNRVYYVPLGQAKEDIIGPMVSMTHGKIVRPSDFDTLIQQFREEILAIQIRSYLRNHRHADASMVRTVAQAASVSLRGTNMDRIVEYVRNPPPQRGRQVDDDDDDDNSDNDHGEVSSNMPPIGTRVRRGPDWEPSFGQQDSNGPGTVVSQDRDGYLSIMWDNGHRNIYPYGVMGRYAVMVVDEPRVLQHDQFIEVGCLVRRGNDWRDNNNDGGPGSIGVVFRVHSDATVGVRWPSGQLRRYKYGKQGYFEVELCDPFDEDVRIRMLSMNLHASSDSSTRLPDKEQIRIEDFINSDDRQTSILDEMNRKNATRSNQTHNQVTNNSGHTLHDENVGQEGMNNRDKTDVNSDDTEIRQPVCGSIDPASCFVNNKEVEANPDDDIHMKNSYVDKSDAGTRESVNQVSNRTEESMSSVDNAIDMVVASDVIQKVVGEGGIHIEKSMQSRSSSPEGSIDSDLSCDSEVNNVAGTTRQTTSSTCCERVREAKGTPNSPNTVDEEQDDNVQDVVWQINDRYEGWKDFPKDISNRLERVFLRNPRGMFTYTKNKKRYQVQLSKMIQVHPITKEMCSVRRKNTLEH</sequence>
<feature type="region of interest" description="Disordered" evidence="1">
    <location>
        <begin position="120"/>
        <end position="186"/>
    </location>
</feature>
<organism evidence="4 5">
    <name type="scientific">Crassostrea virginica</name>
    <name type="common">Eastern oyster</name>
    <dbReference type="NCBI Taxonomy" id="6565"/>
    <lineage>
        <taxon>Eukaryota</taxon>
        <taxon>Metazoa</taxon>
        <taxon>Spiralia</taxon>
        <taxon>Lophotrochozoa</taxon>
        <taxon>Mollusca</taxon>
        <taxon>Bivalvia</taxon>
        <taxon>Autobranchia</taxon>
        <taxon>Pteriomorphia</taxon>
        <taxon>Ostreida</taxon>
        <taxon>Ostreoidea</taxon>
        <taxon>Ostreidae</taxon>
        <taxon>Crassostrea</taxon>
    </lineage>
</organism>
<feature type="region of interest" description="Disordered" evidence="1">
    <location>
        <begin position="474"/>
        <end position="537"/>
    </location>
</feature>
<dbReference type="RefSeq" id="XP_022333549.1">
    <property type="nucleotide sequence ID" value="XM_022477841.1"/>
</dbReference>
<dbReference type="GO" id="GO:0046872">
    <property type="term" value="F:metal ion binding"/>
    <property type="evidence" value="ECO:0007669"/>
    <property type="project" value="InterPro"/>
</dbReference>
<dbReference type="InterPro" id="IPR037252">
    <property type="entry name" value="Mib_Herc2_sf"/>
</dbReference>
<feature type="domain" description="MIB/HERC2" evidence="3">
    <location>
        <begin position="149"/>
        <end position="221"/>
    </location>
</feature>
<dbReference type="Pfam" id="PF02825">
    <property type="entry name" value="WWE"/>
    <property type="match status" value="1"/>
</dbReference>
<name>A0A8B8E166_CRAVI</name>
<dbReference type="RefSeq" id="XP_022333548.1">
    <property type="nucleotide sequence ID" value="XM_022477840.1"/>
</dbReference>
<dbReference type="InterPro" id="IPR004170">
    <property type="entry name" value="WWE_dom"/>
</dbReference>
<dbReference type="GO" id="GO:0016567">
    <property type="term" value="P:protein ubiquitination"/>
    <property type="evidence" value="ECO:0007669"/>
    <property type="project" value="InterPro"/>
</dbReference>
<evidence type="ECO:0000259" key="2">
    <source>
        <dbReference type="PROSITE" id="PS50918"/>
    </source>
</evidence>
<dbReference type="Pfam" id="PF06701">
    <property type="entry name" value="MIB_HERC2"/>
    <property type="match status" value="1"/>
</dbReference>
<dbReference type="KEGG" id="cvn:111130662"/>
<evidence type="ECO:0000256" key="1">
    <source>
        <dbReference type="SAM" id="MobiDB-lite"/>
    </source>
</evidence>
<dbReference type="SUPFAM" id="SSF117839">
    <property type="entry name" value="WWE domain"/>
    <property type="match status" value="1"/>
</dbReference>
<dbReference type="Proteomes" id="UP000694844">
    <property type="component" value="Chromosome 4"/>
</dbReference>
<feature type="domain" description="MIB/HERC2" evidence="3">
    <location>
        <begin position="220"/>
        <end position="294"/>
    </location>
</feature>
<keyword evidence="4" id="KW-1185">Reference proteome</keyword>
<dbReference type="PROSITE" id="PS50918">
    <property type="entry name" value="WWE"/>
    <property type="match status" value="1"/>
</dbReference>
<evidence type="ECO:0000313" key="4">
    <source>
        <dbReference type="Proteomes" id="UP000694844"/>
    </source>
</evidence>
<dbReference type="InterPro" id="IPR037197">
    <property type="entry name" value="WWE_dom_sf"/>
</dbReference>
<gene>
    <name evidence="5 6" type="primary">LOC111130662</name>
</gene>
<feature type="compositionally biased region" description="Polar residues" evidence="1">
    <location>
        <begin position="173"/>
        <end position="186"/>
    </location>
</feature>
<evidence type="ECO:0000259" key="3">
    <source>
        <dbReference type="PROSITE" id="PS51416"/>
    </source>
</evidence>
<dbReference type="PROSITE" id="PS51416">
    <property type="entry name" value="MIB_HERC2"/>
    <property type="match status" value="2"/>
</dbReference>
<dbReference type="SUPFAM" id="SSF159034">
    <property type="entry name" value="Mib/herc2 domain-like"/>
    <property type="match status" value="2"/>
</dbReference>